<dbReference type="SMART" id="SM00547">
    <property type="entry name" value="ZnF_RBZ"/>
    <property type="match status" value="2"/>
</dbReference>
<feature type="region of interest" description="Disordered" evidence="6">
    <location>
        <begin position="709"/>
        <end position="742"/>
    </location>
</feature>
<dbReference type="OrthoDB" id="448399at2759"/>
<dbReference type="Gene3D" id="4.10.1060.10">
    <property type="entry name" value="Zinc finger, RanBP2-type"/>
    <property type="match status" value="2"/>
</dbReference>
<evidence type="ECO:0000256" key="4">
    <source>
        <dbReference type="PROSITE-ProRule" id="PRU00176"/>
    </source>
</evidence>
<dbReference type="SUPFAM" id="SSF54928">
    <property type="entry name" value="RNA-binding domain, RBD"/>
    <property type="match status" value="1"/>
</dbReference>
<keyword evidence="3" id="KW-0862">Zinc</keyword>
<dbReference type="PROSITE" id="PS50102">
    <property type="entry name" value="RRM"/>
    <property type="match status" value="1"/>
</dbReference>
<keyword evidence="1" id="KW-0479">Metal-binding</keyword>
<evidence type="ECO:0000313" key="9">
    <source>
        <dbReference type="EMBL" id="GAV29877.1"/>
    </source>
</evidence>
<evidence type="ECO:0000256" key="3">
    <source>
        <dbReference type="ARBA" id="ARBA00022833"/>
    </source>
</evidence>
<dbReference type="PANTHER" id="PTHR23111:SF40">
    <property type="entry name" value="RNA-BINDING PROTEIN INVOLVED IN HETEROCHROMATIN ASSEMBLY-RELATED"/>
    <property type="match status" value="1"/>
</dbReference>
<feature type="compositionally biased region" description="Polar residues" evidence="6">
    <location>
        <begin position="914"/>
        <end position="925"/>
    </location>
</feature>
<feature type="region of interest" description="Disordered" evidence="6">
    <location>
        <begin position="446"/>
        <end position="547"/>
    </location>
</feature>
<feature type="region of interest" description="Disordered" evidence="6">
    <location>
        <begin position="1"/>
        <end position="51"/>
    </location>
</feature>
<evidence type="ECO:0000256" key="5">
    <source>
        <dbReference type="PROSITE-ProRule" id="PRU00322"/>
    </source>
</evidence>
<dbReference type="InterPro" id="IPR036443">
    <property type="entry name" value="Znf_RanBP2_sf"/>
</dbReference>
<dbReference type="FunFam" id="4.10.1060.10:FF:000024">
    <property type="entry name" value="RNA-binding protein"/>
    <property type="match status" value="1"/>
</dbReference>
<comment type="caution">
    <text evidence="9">The sequence shown here is derived from an EMBL/GenBank/DDBJ whole genome shotgun (WGS) entry which is preliminary data.</text>
</comment>
<keyword evidence="4" id="KW-0694">RNA-binding</keyword>
<evidence type="ECO:0000256" key="6">
    <source>
        <dbReference type="SAM" id="MobiDB-lite"/>
    </source>
</evidence>
<dbReference type="SUPFAM" id="SSF90209">
    <property type="entry name" value="Ran binding protein zinc finger-like"/>
    <property type="match status" value="2"/>
</dbReference>
<feature type="compositionally biased region" description="Basic residues" evidence="6">
    <location>
        <begin position="622"/>
        <end position="635"/>
    </location>
</feature>
<dbReference type="GO" id="GO:0008270">
    <property type="term" value="F:zinc ion binding"/>
    <property type="evidence" value="ECO:0007669"/>
    <property type="project" value="UniProtKB-KW"/>
</dbReference>
<dbReference type="PANTHER" id="PTHR23111">
    <property type="entry name" value="ZINC FINGER PROTEIN"/>
    <property type="match status" value="1"/>
</dbReference>
<feature type="region of interest" description="Disordered" evidence="6">
    <location>
        <begin position="886"/>
        <end position="925"/>
    </location>
</feature>
<dbReference type="InterPro" id="IPR001876">
    <property type="entry name" value="Znf_RanBP2"/>
</dbReference>
<dbReference type="InterPro" id="IPR035979">
    <property type="entry name" value="RBD_domain_sf"/>
</dbReference>
<evidence type="ECO:0000313" key="10">
    <source>
        <dbReference type="Proteomes" id="UP000186136"/>
    </source>
</evidence>
<accession>A0A1Q2YK08</accession>
<dbReference type="PROSITE" id="PS01358">
    <property type="entry name" value="ZF_RANBP2_1"/>
    <property type="match status" value="2"/>
</dbReference>
<evidence type="ECO:0000256" key="1">
    <source>
        <dbReference type="ARBA" id="ARBA00022723"/>
    </source>
</evidence>
<dbReference type="AlphaFoldDB" id="A0A1Q2YK08"/>
<gene>
    <name evidence="9" type="ORF">PMKS-003383</name>
</gene>
<feature type="compositionally biased region" description="Low complexity" evidence="6">
    <location>
        <begin position="636"/>
        <end position="661"/>
    </location>
</feature>
<dbReference type="EMBL" id="BDGI01000145">
    <property type="protein sequence ID" value="GAV29877.1"/>
    <property type="molecule type" value="Genomic_DNA"/>
</dbReference>
<dbReference type="PROSITE" id="PS50199">
    <property type="entry name" value="ZF_RANBP2_2"/>
    <property type="match status" value="2"/>
</dbReference>
<dbReference type="InterPro" id="IPR012677">
    <property type="entry name" value="Nucleotide-bd_a/b_plait_sf"/>
</dbReference>
<feature type="domain" description="RRM" evidence="7">
    <location>
        <begin position="274"/>
        <end position="375"/>
    </location>
</feature>
<evidence type="ECO:0000256" key="2">
    <source>
        <dbReference type="ARBA" id="ARBA00022771"/>
    </source>
</evidence>
<feature type="compositionally biased region" description="Polar residues" evidence="6">
    <location>
        <begin position="663"/>
        <end position="676"/>
    </location>
</feature>
<proteinExistence type="predicted"/>
<evidence type="ECO:0000259" key="7">
    <source>
        <dbReference type="PROSITE" id="PS50102"/>
    </source>
</evidence>
<feature type="compositionally biased region" description="Low complexity" evidence="6">
    <location>
        <begin position="677"/>
        <end position="691"/>
    </location>
</feature>
<keyword evidence="10" id="KW-1185">Reference proteome</keyword>
<dbReference type="Pfam" id="PF00641">
    <property type="entry name" value="Zn_ribbon_RanBP"/>
    <property type="match status" value="2"/>
</dbReference>
<feature type="compositionally biased region" description="Low complexity" evidence="6">
    <location>
        <begin position="603"/>
        <end position="621"/>
    </location>
</feature>
<dbReference type="Gene3D" id="3.30.70.330">
    <property type="match status" value="1"/>
</dbReference>
<dbReference type="GO" id="GO:0003729">
    <property type="term" value="F:mRNA binding"/>
    <property type="evidence" value="ECO:0007669"/>
    <property type="project" value="TreeGrafter"/>
</dbReference>
<sequence>MESESVNDAVDKTPPISSSKTSGPEPVTSAPPSLASSSSTPSSSITPATTNATPAVVTSFPSDSATNGSPIYIFIDFQSNEEYNPNKVDFNGASYMIVDTPEFNIIRRKDFIFKPPQNEPADAADAQSTTFQDFIQDLSDSVHTYCIVKEKPLTFVSGRGWDLRLKFIKHAKDVGAQLPNYLEYPRYFDLKKEFMKYEELNQMAEFNSIDYSSLTLNSIKEALKIDSATESDSNVDLMLCIVKKIFETNTSPYIFKKPHDMNLDLSHFFIEKSRIIYMTNLPSDTTQSEMESWFNQFNGRAIAFWSIKSPTFVSQVTPQANDSSNSSYSNNSMAESVKTCSGFSIFASHEDAIEALSMNGQSLNDRLIELQPSSVRVLDKAQDILSPFPSSKNKPRPGDWTCPSCGFSNFQRRTACFRCSFPAASAAAVQESIFANGTSSNGSSFNLQNKSYNSMSSNNGNHNMNNSGSNSMNYNSNTNHYNNYNNYNSNSNNYNINNKNEANGNGYNMSMSAGNNGNSIGNNNTNGSNNNNNGNGNSNNSNSGYSSRQCSNVPFRAGDWKCLNETCAYHNFAKNVCCLKCGAPRVQSAIINGHAHNQHRNNSDNNSMNGSVVNNGNNNNNSHHHNGNHNHHHNNGKNALNHNNQHIMNSNYSSRSNSLPSHMNPQFNQNLNSQHFNNDQYTQNQNQSNYNKFKSSTSDLYNMEMGSRSNLISSVPGTPTISSTRGNSGYTSNNPSNLNMASNQVLKGDSTTYDLASRIGGLSLNHTGASGSSSVSGTSGINSMLNLNIPNLNLSNINNMGLNSLSNNMNSMNNIPMNMNMNNLGGIGGMSNLNNVGNMSGSGLNGLNGLEGLNGLNVLNGLNNLNGLSNLGRTLSSPIVSGSPAVGGGSSAGTGFTSIGNIDRSSGMGGEESVTGSSFVESNGN</sequence>
<dbReference type="InterPro" id="IPR000504">
    <property type="entry name" value="RRM_dom"/>
</dbReference>
<feature type="compositionally biased region" description="Low complexity" evidence="6">
    <location>
        <begin position="26"/>
        <end position="51"/>
    </location>
</feature>
<feature type="domain" description="RanBP2-type" evidence="8">
    <location>
        <begin position="556"/>
        <end position="587"/>
    </location>
</feature>
<feature type="domain" description="RanBP2-type" evidence="8">
    <location>
        <begin position="396"/>
        <end position="425"/>
    </location>
</feature>
<name>A0A1Q2YK08_9ASCO</name>
<dbReference type="Proteomes" id="UP000186136">
    <property type="component" value="Unassembled WGS sequence"/>
</dbReference>
<evidence type="ECO:0008006" key="11">
    <source>
        <dbReference type="Google" id="ProtNLM"/>
    </source>
</evidence>
<reference evidence="9 10" key="1">
    <citation type="submission" date="2016-08" db="EMBL/GenBank/DDBJ databases">
        <title>Whole genome shotgun sequence of Pichia membranifaciens KS47-1.</title>
        <authorList>
            <person name="Konishi M."/>
            <person name="Ishida M."/>
            <person name="Arakawa T."/>
            <person name="Kato Y."/>
            <person name="Horiuchi J."/>
        </authorList>
    </citation>
    <scope>NUCLEOTIDE SEQUENCE [LARGE SCALE GENOMIC DNA]</scope>
    <source>
        <strain evidence="9 10">KS47-1</strain>
    </source>
</reference>
<evidence type="ECO:0000259" key="8">
    <source>
        <dbReference type="PROSITE" id="PS50199"/>
    </source>
</evidence>
<organism evidence="9 10">
    <name type="scientific">Pichia membranifaciens</name>
    <dbReference type="NCBI Taxonomy" id="4926"/>
    <lineage>
        <taxon>Eukaryota</taxon>
        <taxon>Fungi</taxon>
        <taxon>Dikarya</taxon>
        <taxon>Ascomycota</taxon>
        <taxon>Saccharomycotina</taxon>
        <taxon>Pichiomycetes</taxon>
        <taxon>Pichiales</taxon>
        <taxon>Pichiaceae</taxon>
        <taxon>Pichia</taxon>
    </lineage>
</organism>
<feature type="region of interest" description="Disordered" evidence="6">
    <location>
        <begin position="596"/>
        <end position="694"/>
    </location>
</feature>
<protein>
    <recommendedName>
        <fullName evidence="11">Asparagine-rich protein</fullName>
    </recommendedName>
</protein>
<feature type="compositionally biased region" description="Low complexity" evidence="6">
    <location>
        <begin position="449"/>
        <end position="547"/>
    </location>
</feature>
<keyword evidence="2 5" id="KW-0863">Zinc-finger</keyword>